<dbReference type="InterPro" id="IPR050741">
    <property type="entry name" value="Acyl-CoA_dehydrogenase"/>
</dbReference>
<dbReference type="KEGG" id="psin:CAK95_00315"/>
<evidence type="ECO:0000259" key="2">
    <source>
        <dbReference type="Pfam" id="PF08028"/>
    </source>
</evidence>
<dbReference type="GO" id="GO:0003995">
    <property type="term" value="F:acyl-CoA dehydrogenase activity"/>
    <property type="evidence" value="ECO:0007669"/>
    <property type="project" value="TreeGrafter"/>
</dbReference>
<feature type="domain" description="Acyl-CoA dehydrogenase C-terminal" evidence="2">
    <location>
        <begin position="247"/>
        <end position="383"/>
    </location>
</feature>
<dbReference type="EMBL" id="CP021112">
    <property type="protein sequence ID" value="ARP97689.1"/>
    <property type="molecule type" value="Genomic_DNA"/>
</dbReference>
<gene>
    <name evidence="3" type="ORF">CAK95_00315</name>
</gene>
<dbReference type="PANTHER" id="PTHR48083">
    <property type="entry name" value="MEDIUM-CHAIN SPECIFIC ACYL-COA DEHYDROGENASE, MITOCHONDRIAL-RELATED"/>
    <property type="match status" value="1"/>
</dbReference>
<dbReference type="Gene3D" id="1.20.140.10">
    <property type="entry name" value="Butyryl-CoA Dehydrogenase, subunit A, domain 3"/>
    <property type="match status" value="1"/>
</dbReference>
<sequence>MGMALAATAKGADIPSVAELLRRAEEISVIARERAVETETARQVSADLVDRMRQAELFRIMQPRRYGGFEYGYDVFVEAVSVIASGDGSTGWVYSLGAVHPWMVACYPDQAQQDFWRDTFDTVAAVSYAPAGKATPDGDGFRLSGRWSFASGVDNATWGILGGMIPTGDGAKPGFFLVPSSDYSIHDDWNPMGLAGTGSKTIVISEAYVPAYRIVTFGDMLTGRGPGTAFNTNPIYKQPMLAVVPQCLVSPALGMARGAVKAFIEQVGNRTTRGAVAGGNNRMSEFATVQMRVAEATASIDAAQLMIHRDLRETREIVDSGKSVDVDMRMRNRLTHTFATKLLVQAVDAVFLAMGGSALGMHHPVQRFWRDIHAASSHISLNWDSVSAMYGQHVFGLEPKGQY</sequence>
<dbReference type="InterPro" id="IPR037069">
    <property type="entry name" value="AcylCoA_DH/ox_N_sf"/>
</dbReference>
<keyword evidence="4" id="KW-1185">Reference proteome</keyword>
<dbReference type="Gene3D" id="2.40.110.10">
    <property type="entry name" value="Butyryl-CoA Dehydrogenase, subunit A, domain 2"/>
    <property type="match status" value="1"/>
</dbReference>
<evidence type="ECO:0000256" key="1">
    <source>
        <dbReference type="ARBA" id="ARBA00023002"/>
    </source>
</evidence>
<dbReference type="InterPro" id="IPR046373">
    <property type="entry name" value="Acyl-CoA_Oxase/DH_mid-dom_sf"/>
</dbReference>
<dbReference type="Gene3D" id="1.10.540.10">
    <property type="entry name" value="Acyl-CoA dehydrogenase/oxidase, N-terminal domain"/>
    <property type="match status" value="1"/>
</dbReference>
<dbReference type="PIRSF" id="PIRSF016578">
    <property type="entry name" value="HsaA"/>
    <property type="match status" value="1"/>
</dbReference>
<dbReference type="GO" id="GO:0016712">
    <property type="term" value="F:oxidoreductase activity, acting on paired donors, with incorporation or reduction of molecular oxygen, reduced flavin or flavoprotein as one donor, and incorporation of one atom of oxygen"/>
    <property type="evidence" value="ECO:0007669"/>
    <property type="project" value="TreeGrafter"/>
</dbReference>
<dbReference type="InterPro" id="IPR013107">
    <property type="entry name" value="Acyl-CoA_DH_C"/>
</dbReference>
<protein>
    <recommendedName>
        <fullName evidence="2">Acyl-CoA dehydrogenase C-terminal domain-containing protein</fullName>
    </recommendedName>
</protein>
<dbReference type="STRING" id="1235591.CAK95_00315"/>
<dbReference type="GO" id="GO:0005737">
    <property type="term" value="C:cytoplasm"/>
    <property type="evidence" value="ECO:0007669"/>
    <property type="project" value="TreeGrafter"/>
</dbReference>
<dbReference type="Pfam" id="PF08028">
    <property type="entry name" value="Acyl-CoA_dh_2"/>
    <property type="match status" value="1"/>
</dbReference>
<dbReference type="AlphaFoldDB" id="A0A1W6ZK33"/>
<evidence type="ECO:0000313" key="4">
    <source>
        <dbReference type="Proteomes" id="UP000194137"/>
    </source>
</evidence>
<dbReference type="Proteomes" id="UP000194137">
    <property type="component" value="Chromosome"/>
</dbReference>
<dbReference type="InterPro" id="IPR009100">
    <property type="entry name" value="AcylCoA_DH/oxidase_NM_dom_sf"/>
</dbReference>
<reference evidence="3 4" key="1">
    <citation type="submission" date="2017-05" db="EMBL/GenBank/DDBJ databases">
        <title>Full genome sequence of Pseudorhodoplanes sinuspersici.</title>
        <authorList>
            <person name="Dastgheib S.M.M."/>
            <person name="Shavandi M."/>
            <person name="Tirandaz H."/>
        </authorList>
    </citation>
    <scope>NUCLEOTIDE SEQUENCE [LARGE SCALE GENOMIC DNA]</scope>
    <source>
        <strain evidence="3 4">RIPI110</strain>
    </source>
</reference>
<dbReference type="PANTHER" id="PTHR48083:SF19">
    <property type="entry name" value="FLAVIN-DEPENDENT MONOOXYGENASE, OXYGENASE SUBUNIT HSAA"/>
    <property type="match status" value="1"/>
</dbReference>
<dbReference type="GO" id="GO:0033539">
    <property type="term" value="P:fatty acid beta-oxidation using acyl-CoA dehydrogenase"/>
    <property type="evidence" value="ECO:0007669"/>
    <property type="project" value="TreeGrafter"/>
</dbReference>
<evidence type="ECO:0000313" key="3">
    <source>
        <dbReference type="EMBL" id="ARP97689.1"/>
    </source>
</evidence>
<organism evidence="3 4">
    <name type="scientific">Pseudorhodoplanes sinuspersici</name>
    <dbReference type="NCBI Taxonomy" id="1235591"/>
    <lineage>
        <taxon>Bacteria</taxon>
        <taxon>Pseudomonadati</taxon>
        <taxon>Pseudomonadota</taxon>
        <taxon>Alphaproteobacteria</taxon>
        <taxon>Hyphomicrobiales</taxon>
        <taxon>Pseudorhodoplanes</taxon>
    </lineage>
</organism>
<dbReference type="SUPFAM" id="SSF47203">
    <property type="entry name" value="Acyl-CoA dehydrogenase C-terminal domain-like"/>
    <property type="match status" value="1"/>
</dbReference>
<dbReference type="InterPro" id="IPR036250">
    <property type="entry name" value="AcylCo_DH-like_C"/>
</dbReference>
<accession>A0A1W6ZK33</accession>
<name>A0A1W6ZK33_9HYPH</name>
<proteinExistence type="predicted"/>
<dbReference type="SUPFAM" id="SSF56645">
    <property type="entry name" value="Acyl-CoA dehydrogenase NM domain-like"/>
    <property type="match status" value="1"/>
</dbReference>
<keyword evidence="1" id="KW-0560">Oxidoreductase</keyword>
<dbReference type="GO" id="GO:0050660">
    <property type="term" value="F:flavin adenine dinucleotide binding"/>
    <property type="evidence" value="ECO:0007669"/>
    <property type="project" value="InterPro"/>
</dbReference>